<comment type="catalytic activity">
    <reaction evidence="1 18">
        <text>a 1,2-diacyl-sn-glycero-3-phosphate + CTP + H(+) = a CDP-1,2-diacyl-sn-glycerol + diphosphate</text>
        <dbReference type="Rhea" id="RHEA:16229"/>
        <dbReference type="ChEBI" id="CHEBI:15378"/>
        <dbReference type="ChEBI" id="CHEBI:33019"/>
        <dbReference type="ChEBI" id="CHEBI:37563"/>
        <dbReference type="ChEBI" id="CHEBI:58332"/>
        <dbReference type="ChEBI" id="CHEBI:58608"/>
        <dbReference type="EC" id="2.7.7.41"/>
    </reaction>
</comment>
<feature type="transmembrane region" description="Helical" evidence="19">
    <location>
        <begin position="56"/>
        <end position="72"/>
    </location>
</feature>
<evidence type="ECO:0000256" key="5">
    <source>
        <dbReference type="ARBA" id="ARBA00010185"/>
    </source>
</evidence>
<dbReference type="AlphaFoldDB" id="A0A7U6GI94"/>
<evidence type="ECO:0000256" key="9">
    <source>
        <dbReference type="ARBA" id="ARBA00022516"/>
    </source>
</evidence>
<sequence>MLKTRLLTALLLVPLVFWGVLGLPNAWFALFLGGVVLGAVWELGNLCGLQNLWQRLAVVIIAATVLWFAFPMRSSVWVISLIQALAVGWLINLLVLLSGRVVPREKQAFRPLFLLVGLVALSGVWLAMVRLHGMAGYGPQLMMFFLLLIWVADSGAYFAGRTFGRRKLAPHISPGKTIEGVLGALAGSLFCGLVLAWLHWLPVSWWKLVLICLSTVLVSVGGDLWESVLKRERGMKDSGNILPGHGGVLDRIDSQIAAGPWFVATLMYVGVPL</sequence>
<comment type="similarity">
    <text evidence="5 18">Belongs to the CDS family.</text>
</comment>
<dbReference type="UniPathway" id="UPA00557">
    <property type="reaction ID" value="UER00614"/>
</dbReference>
<feature type="transmembrane region" description="Helical" evidence="19">
    <location>
        <begin position="181"/>
        <end position="199"/>
    </location>
</feature>
<dbReference type="GO" id="GO:0016024">
    <property type="term" value="P:CDP-diacylglycerol biosynthetic process"/>
    <property type="evidence" value="ECO:0007669"/>
    <property type="project" value="UniProtKB-UniPathway"/>
</dbReference>
<dbReference type="Proteomes" id="UP000031631">
    <property type="component" value="Chromosome"/>
</dbReference>
<keyword evidence="10 18" id="KW-0808">Transferase</keyword>
<proteinExistence type="inferred from homology"/>
<evidence type="ECO:0000256" key="4">
    <source>
        <dbReference type="ARBA" id="ARBA00005189"/>
    </source>
</evidence>
<feature type="transmembrane region" description="Helical" evidence="19">
    <location>
        <begin position="205"/>
        <end position="225"/>
    </location>
</feature>
<evidence type="ECO:0000256" key="6">
    <source>
        <dbReference type="ARBA" id="ARBA00012487"/>
    </source>
</evidence>
<reference evidence="20 21" key="1">
    <citation type="journal article" date="2014" name="PLoS ONE">
        <title>Physiological and genomic features of a novel sulfur-oxidizing gammaproteobacterium belonging to a previously uncultivated symbiotic lineage isolated from a hydrothermal vent.</title>
        <authorList>
            <person name="Nunoura T."/>
            <person name="Takaki Y."/>
            <person name="Kazama H."/>
            <person name="Kakuta J."/>
            <person name="Shimamura S."/>
            <person name="Makita H."/>
            <person name="Hirai M."/>
            <person name="Miyazaki M."/>
            <person name="Takai K."/>
        </authorList>
    </citation>
    <scope>NUCLEOTIDE SEQUENCE [LARGE SCALE GENOMIC DNA]</scope>
    <source>
        <strain evidence="20 21">Hiromi1</strain>
    </source>
</reference>
<keyword evidence="11 18" id="KW-0812">Transmembrane</keyword>
<protein>
    <recommendedName>
        <fullName evidence="7 18">Phosphatidate cytidylyltransferase</fullName>
        <ecNumber evidence="6 18">2.7.7.41</ecNumber>
    </recommendedName>
</protein>
<comment type="subcellular location">
    <subcellularLocation>
        <location evidence="2">Cell membrane</location>
        <topology evidence="2">Multi-pass membrane protein</topology>
    </subcellularLocation>
</comment>
<dbReference type="OrthoDB" id="9799199at2"/>
<keyword evidence="21" id="KW-1185">Reference proteome</keyword>
<dbReference type="PANTHER" id="PTHR46382">
    <property type="entry name" value="PHOSPHATIDATE CYTIDYLYLTRANSFERASE"/>
    <property type="match status" value="1"/>
</dbReference>
<evidence type="ECO:0000256" key="2">
    <source>
        <dbReference type="ARBA" id="ARBA00004651"/>
    </source>
</evidence>
<dbReference type="InterPro" id="IPR000374">
    <property type="entry name" value="PC_trans"/>
</dbReference>
<evidence type="ECO:0000256" key="15">
    <source>
        <dbReference type="ARBA" id="ARBA00023136"/>
    </source>
</evidence>
<dbReference type="Pfam" id="PF01148">
    <property type="entry name" value="CTP_transf_1"/>
    <property type="match status" value="1"/>
</dbReference>
<evidence type="ECO:0000256" key="17">
    <source>
        <dbReference type="ARBA" id="ARBA00023264"/>
    </source>
</evidence>
<evidence type="ECO:0000256" key="11">
    <source>
        <dbReference type="ARBA" id="ARBA00022692"/>
    </source>
</evidence>
<feature type="transmembrane region" description="Helical" evidence="19">
    <location>
        <begin position="109"/>
        <end position="129"/>
    </location>
</feature>
<dbReference type="EC" id="2.7.7.41" evidence="6 18"/>
<comment type="pathway">
    <text evidence="3 18">Phospholipid metabolism; CDP-diacylglycerol biosynthesis; CDP-diacylglycerol from sn-glycerol 3-phosphate: step 3/3.</text>
</comment>
<keyword evidence="9" id="KW-0444">Lipid biosynthesis</keyword>
<evidence type="ECO:0000256" key="7">
    <source>
        <dbReference type="ARBA" id="ARBA00019373"/>
    </source>
</evidence>
<evidence type="ECO:0000256" key="8">
    <source>
        <dbReference type="ARBA" id="ARBA00022475"/>
    </source>
</evidence>
<keyword evidence="13 19" id="KW-1133">Transmembrane helix</keyword>
<keyword evidence="14" id="KW-0443">Lipid metabolism</keyword>
<dbReference type="EMBL" id="AP012273">
    <property type="protein sequence ID" value="BAO44083.1"/>
    <property type="molecule type" value="Genomic_DNA"/>
</dbReference>
<evidence type="ECO:0000256" key="18">
    <source>
        <dbReference type="RuleBase" id="RU003938"/>
    </source>
</evidence>
<evidence type="ECO:0000256" key="13">
    <source>
        <dbReference type="ARBA" id="ARBA00022989"/>
    </source>
</evidence>
<evidence type="ECO:0000256" key="10">
    <source>
        <dbReference type="ARBA" id="ARBA00022679"/>
    </source>
</evidence>
<evidence type="ECO:0000256" key="14">
    <source>
        <dbReference type="ARBA" id="ARBA00023098"/>
    </source>
</evidence>
<evidence type="ECO:0000256" key="12">
    <source>
        <dbReference type="ARBA" id="ARBA00022695"/>
    </source>
</evidence>
<keyword evidence="17" id="KW-1208">Phospholipid metabolism</keyword>
<organism evidence="20 21">
    <name type="scientific">Thiolapillus brandeum</name>
    <dbReference type="NCBI Taxonomy" id="1076588"/>
    <lineage>
        <taxon>Bacteria</taxon>
        <taxon>Pseudomonadati</taxon>
        <taxon>Pseudomonadota</taxon>
        <taxon>Gammaproteobacteria</taxon>
        <taxon>Chromatiales</taxon>
        <taxon>Sedimenticolaceae</taxon>
        <taxon>Thiolapillus</taxon>
    </lineage>
</organism>
<feature type="transmembrane region" description="Helical" evidence="19">
    <location>
        <begin position="32"/>
        <end position="49"/>
    </location>
</feature>
<gene>
    <name evidence="20" type="ORF">TBH_C1156</name>
</gene>
<keyword evidence="12 18" id="KW-0548">Nucleotidyltransferase</keyword>
<evidence type="ECO:0000313" key="21">
    <source>
        <dbReference type="Proteomes" id="UP000031631"/>
    </source>
</evidence>
<evidence type="ECO:0000256" key="16">
    <source>
        <dbReference type="ARBA" id="ARBA00023209"/>
    </source>
</evidence>
<dbReference type="PANTHER" id="PTHR46382:SF1">
    <property type="entry name" value="PHOSPHATIDATE CYTIDYLYLTRANSFERASE"/>
    <property type="match status" value="1"/>
</dbReference>
<dbReference type="GO" id="GO:0004605">
    <property type="term" value="F:phosphatidate cytidylyltransferase activity"/>
    <property type="evidence" value="ECO:0007669"/>
    <property type="project" value="UniProtKB-EC"/>
</dbReference>
<keyword evidence="16" id="KW-0594">Phospholipid biosynthesis</keyword>
<evidence type="ECO:0000256" key="1">
    <source>
        <dbReference type="ARBA" id="ARBA00001698"/>
    </source>
</evidence>
<dbReference type="RefSeq" id="WP_041066535.1">
    <property type="nucleotide sequence ID" value="NZ_AP012273.1"/>
</dbReference>
<dbReference type="PROSITE" id="PS01315">
    <property type="entry name" value="CDS"/>
    <property type="match status" value="1"/>
</dbReference>
<dbReference type="KEGG" id="tbn:TBH_C1156"/>
<feature type="transmembrane region" description="Helical" evidence="19">
    <location>
        <begin position="141"/>
        <end position="160"/>
    </location>
</feature>
<evidence type="ECO:0000256" key="3">
    <source>
        <dbReference type="ARBA" id="ARBA00005119"/>
    </source>
</evidence>
<name>A0A7U6GI94_9GAMM</name>
<dbReference type="GO" id="GO:0005886">
    <property type="term" value="C:plasma membrane"/>
    <property type="evidence" value="ECO:0007669"/>
    <property type="project" value="UniProtKB-SubCell"/>
</dbReference>
<keyword evidence="15 19" id="KW-0472">Membrane</keyword>
<evidence type="ECO:0000256" key="19">
    <source>
        <dbReference type="SAM" id="Phobius"/>
    </source>
</evidence>
<accession>A0A7U6GI94</accession>
<evidence type="ECO:0000313" key="20">
    <source>
        <dbReference type="EMBL" id="BAO44083.1"/>
    </source>
</evidence>
<feature type="transmembrane region" description="Helical" evidence="19">
    <location>
        <begin position="78"/>
        <end position="97"/>
    </location>
</feature>
<comment type="pathway">
    <text evidence="4">Lipid metabolism.</text>
</comment>
<keyword evidence="8" id="KW-1003">Cell membrane</keyword>